<dbReference type="GO" id="GO:0004965">
    <property type="term" value="F:G protein-coupled GABA receptor activity"/>
    <property type="evidence" value="ECO:0007669"/>
    <property type="project" value="InterPro"/>
</dbReference>
<dbReference type="EMBL" id="KV784361">
    <property type="protein sequence ID" value="OEU13712.1"/>
    <property type="molecule type" value="Genomic_DNA"/>
</dbReference>
<evidence type="ECO:0000313" key="12">
    <source>
        <dbReference type="EMBL" id="OEU13712.1"/>
    </source>
</evidence>
<evidence type="ECO:0000256" key="6">
    <source>
        <dbReference type="ARBA" id="ARBA00023170"/>
    </source>
</evidence>
<evidence type="ECO:0000256" key="1">
    <source>
        <dbReference type="ARBA" id="ARBA00004141"/>
    </source>
</evidence>
<dbReference type="PROSITE" id="PS50259">
    <property type="entry name" value="G_PROTEIN_RECEP_F3_4"/>
    <property type="match status" value="1"/>
</dbReference>
<dbReference type="AlphaFoldDB" id="A0A1E7F6A5"/>
<protein>
    <submittedName>
        <fullName evidence="12">Periplasmic binding protein-like I</fullName>
    </submittedName>
</protein>
<gene>
    <name evidence="12" type="ORF">FRACYDRAFT_242057</name>
</gene>
<keyword evidence="7" id="KW-0325">Glycoprotein</keyword>
<feature type="compositionally biased region" description="Basic and acidic residues" evidence="9">
    <location>
        <begin position="895"/>
        <end position="911"/>
    </location>
</feature>
<feature type="transmembrane region" description="Helical" evidence="10">
    <location>
        <begin position="545"/>
        <end position="567"/>
    </location>
</feature>
<dbReference type="PRINTS" id="PR01176">
    <property type="entry name" value="GABABRECEPTR"/>
</dbReference>
<evidence type="ECO:0000256" key="8">
    <source>
        <dbReference type="ARBA" id="ARBA00023224"/>
    </source>
</evidence>
<keyword evidence="2 10" id="KW-0812">Transmembrane</keyword>
<feature type="transmembrane region" description="Helical" evidence="10">
    <location>
        <begin position="508"/>
        <end position="533"/>
    </location>
</feature>
<dbReference type="PRINTS" id="PR00248">
    <property type="entry name" value="GPCRMGR"/>
</dbReference>
<dbReference type="KEGG" id="fcy:FRACYDRAFT_242057"/>
<keyword evidence="6" id="KW-0675">Receptor</keyword>
<keyword evidence="4" id="KW-0297">G-protein coupled receptor</keyword>
<dbReference type="Pfam" id="PF01094">
    <property type="entry name" value="ANF_receptor"/>
    <property type="match status" value="1"/>
</dbReference>
<feature type="transmembrane region" description="Helical" evidence="10">
    <location>
        <begin position="621"/>
        <end position="647"/>
    </location>
</feature>
<reference evidence="12 13" key="1">
    <citation type="submission" date="2016-09" db="EMBL/GenBank/DDBJ databases">
        <title>Extensive genetic diversity and differential bi-allelic expression allows diatom success in the polar Southern Ocean.</title>
        <authorList>
            <consortium name="DOE Joint Genome Institute"/>
            <person name="Mock T."/>
            <person name="Otillar R.P."/>
            <person name="Strauss J."/>
            <person name="Dupont C."/>
            <person name="Frickenhaus S."/>
            <person name="Maumus F."/>
            <person name="Mcmullan M."/>
            <person name="Sanges R."/>
            <person name="Schmutz J."/>
            <person name="Toseland A."/>
            <person name="Valas R."/>
            <person name="Veluchamy A."/>
            <person name="Ward B.J."/>
            <person name="Allen A."/>
            <person name="Barry K."/>
            <person name="Falciatore A."/>
            <person name="Ferrante M."/>
            <person name="Fortunato A.E."/>
            <person name="Gloeckner G."/>
            <person name="Gruber A."/>
            <person name="Hipkin R."/>
            <person name="Janech M."/>
            <person name="Kroth P."/>
            <person name="Leese F."/>
            <person name="Lindquist E."/>
            <person name="Lyon B.R."/>
            <person name="Martin J."/>
            <person name="Mayer C."/>
            <person name="Parker M."/>
            <person name="Quesneville H."/>
            <person name="Raymond J."/>
            <person name="Uhlig C."/>
            <person name="Valentin K.U."/>
            <person name="Worden A.Z."/>
            <person name="Armbrust E.V."/>
            <person name="Bowler C."/>
            <person name="Green B."/>
            <person name="Moulton V."/>
            <person name="Van Oosterhout C."/>
            <person name="Grigoriev I."/>
        </authorList>
    </citation>
    <scope>NUCLEOTIDE SEQUENCE [LARGE SCALE GENOMIC DNA]</scope>
    <source>
        <strain evidence="12 13">CCMP1102</strain>
    </source>
</reference>
<feature type="transmembrane region" description="Helical" evidence="10">
    <location>
        <begin position="579"/>
        <end position="600"/>
    </location>
</feature>
<accession>A0A1E7F6A5</accession>
<feature type="domain" description="G-protein coupled receptors family 3 profile" evidence="11">
    <location>
        <begin position="578"/>
        <end position="768"/>
    </location>
</feature>
<dbReference type="InterPro" id="IPR000337">
    <property type="entry name" value="GPCR_3"/>
</dbReference>
<feature type="transmembrane region" description="Helical" evidence="10">
    <location>
        <begin position="743"/>
        <end position="765"/>
    </location>
</feature>
<evidence type="ECO:0000256" key="5">
    <source>
        <dbReference type="ARBA" id="ARBA00023136"/>
    </source>
</evidence>
<evidence type="ECO:0000256" key="9">
    <source>
        <dbReference type="SAM" id="MobiDB-lite"/>
    </source>
</evidence>
<feature type="compositionally biased region" description="Basic and acidic residues" evidence="9">
    <location>
        <begin position="844"/>
        <end position="865"/>
    </location>
</feature>
<keyword evidence="5 10" id="KW-0472">Membrane</keyword>
<dbReference type="Pfam" id="PF00003">
    <property type="entry name" value="7tm_3"/>
    <property type="match status" value="1"/>
</dbReference>
<evidence type="ECO:0000256" key="10">
    <source>
        <dbReference type="SAM" id="Phobius"/>
    </source>
</evidence>
<name>A0A1E7F6A5_9STRA</name>
<evidence type="ECO:0000256" key="3">
    <source>
        <dbReference type="ARBA" id="ARBA00022989"/>
    </source>
</evidence>
<dbReference type="InParanoid" id="A0A1E7F6A5"/>
<feature type="region of interest" description="Disordered" evidence="9">
    <location>
        <begin position="783"/>
        <end position="820"/>
    </location>
</feature>
<keyword evidence="3 10" id="KW-1133">Transmembrane helix</keyword>
<dbReference type="GO" id="GO:0038039">
    <property type="term" value="C:G protein-coupled receptor heterodimeric complex"/>
    <property type="evidence" value="ECO:0007669"/>
    <property type="project" value="TreeGrafter"/>
</dbReference>
<sequence length="911" mass="101113">MVLSSLRKWQELSETTDIIPREKASVLDVVQNYYDEEDDTTKNIALCNIISLMPLHDVDSGPSSYFVFGYEAAIAIALAIDHLNQGNGTLVEEVDGLNQRCSIRFTSKYIGHTLKQINSRVNNDNSTRLPSAVLGAFRSAVSSPSSIVTGLYGFPQISGASTSAALDDKDQYPKFARTIPSDDGVAEAIIEYFDETLGLDHLVVMNINDSFGNSYVRALKNAATKLAPNMTIVQIPIDETADDETIRGAIAFIKASKYNHIFCIVLFSYYDKIMMEASRMGVAGDGEHNWLFSDLFSGVLNDREFEKGSSLQLAYRGTGMLKSSAMVGGKYPAFASSIRALKDNADDFRYLSRIIPDFDQTPYYDSKSFLDPIQFDYAMFFYDAAILLGLAACDAIRRDDLMLTGDDLYNNIVNYPGFQGVSGNVILDPMTGTRMPSSTFYTLTNFVQEERIDPETGNIMVKFNSVLTDQYFNGTWTPIVPYVFNDGTTKPSLGIPAPALDSNPIQSWVRAIACILCASGILLSIGFALWTWYRRSTRIILASQPFFLYLICGGCFLMATAIIPLQFDKEIADTNGCTIACNATVWLAFIGFAIVFSSIVSKTHRINLLMQNANRYSRIKVTVRDTVIPVVVLVSFNIILLSLMAALHPLTYEIEVVKVDEFGQPEETHGYCAAMNGTLYYLIPLSLLNLSSVIVAIFECWRARNIATEFAESQYIFKALISIVLVVFIGGPILFIAMDNPNAMVFVSSGIIFVAVCAILLLMFVPKIMYHRKLQIEKAKNGAGASGRTSRMSSYTNFSSSSRSTEFNLNDNKSQETERIITTKTKKELCEEIRLLKKQLKRAKSERANRLEENESLMKESHSCEGEGDSDGKVGLQMIEESCPTSMQEIQDDLPSNHEDIPTSSLDEEKG</sequence>
<proteinExistence type="predicted"/>
<evidence type="ECO:0000256" key="7">
    <source>
        <dbReference type="ARBA" id="ARBA00023180"/>
    </source>
</evidence>
<feature type="region of interest" description="Disordered" evidence="9">
    <location>
        <begin position="844"/>
        <end position="911"/>
    </location>
</feature>
<feature type="transmembrane region" description="Helical" evidence="10">
    <location>
        <begin position="715"/>
        <end position="737"/>
    </location>
</feature>
<dbReference type="PANTHER" id="PTHR10519">
    <property type="entry name" value="GABA-B RECEPTOR"/>
    <property type="match status" value="1"/>
</dbReference>
<evidence type="ECO:0000259" key="11">
    <source>
        <dbReference type="PROSITE" id="PS50259"/>
    </source>
</evidence>
<dbReference type="InterPro" id="IPR002455">
    <property type="entry name" value="GPCR3_GABA-B"/>
</dbReference>
<evidence type="ECO:0000313" key="13">
    <source>
        <dbReference type="Proteomes" id="UP000095751"/>
    </source>
</evidence>
<dbReference type="Gene3D" id="3.40.50.2300">
    <property type="match status" value="2"/>
</dbReference>
<dbReference type="SUPFAM" id="SSF53822">
    <property type="entry name" value="Periplasmic binding protein-like I"/>
    <property type="match status" value="1"/>
</dbReference>
<dbReference type="CDD" id="cd15047">
    <property type="entry name" value="7tmC_GABA-B-like"/>
    <property type="match status" value="1"/>
</dbReference>
<dbReference type="Proteomes" id="UP000095751">
    <property type="component" value="Unassembled WGS sequence"/>
</dbReference>
<evidence type="ECO:0000256" key="4">
    <source>
        <dbReference type="ARBA" id="ARBA00023040"/>
    </source>
</evidence>
<feature type="compositionally biased region" description="Low complexity" evidence="9">
    <location>
        <begin position="789"/>
        <end position="805"/>
    </location>
</feature>
<evidence type="ECO:0000256" key="2">
    <source>
        <dbReference type="ARBA" id="ARBA00022692"/>
    </source>
</evidence>
<dbReference type="InterPro" id="IPR017978">
    <property type="entry name" value="GPCR_3_C"/>
</dbReference>
<keyword evidence="8" id="KW-0807">Transducer</keyword>
<organism evidence="12 13">
    <name type="scientific">Fragilariopsis cylindrus CCMP1102</name>
    <dbReference type="NCBI Taxonomy" id="635003"/>
    <lineage>
        <taxon>Eukaryota</taxon>
        <taxon>Sar</taxon>
        <taxon>Stramenopiles</taxon>
        <taxon>Ochrophyta</taxon>
        <taxon>Bacillariophyta</taxon>
        <taxon>Bacillariophyceae</taxon>
        <taxon>Bacillariophycidae</taxon>
        <taxon>Bacillariales</taxon>
        <taxon>Bacillariaceae</taxon>
        <taxon>Fragilariopsis</taxon>
    </lineage>
</organism>
<dbReference type="PANTHER" id="PTHR10519:SF20">
    <property type="entry name" value="G-PROTEIN COUPLED RECEPTOR 156-RELATED"/>
    <property type="match status" value="1"/>
</dbReference>
<dbReference type="OrthoDB" id="43432at2759"/>
<feature type="transmembrane region" description="Helical" evidence="10">
    <location>
        <begin position="679"/>
        <end position="703"/>
    </location>
</feature>
<dbReference type="InterPro" id="IPR028082">
    <property type="entry name" value="Peripla_BP_I"/>
</dbReference>
<comment type="subcellular location">
    <subcellularLocation>
        <location evidence="1">Membrane</location>
        <topology evidence="1">Multi-pass membrane protein</topology>
    </subcellularLocation>
</comment>
<keyword evidence="13" id="KW-1185">Reference proteome</keyword>
<dbReference type="InterPro" id="IPR001828">
    <property type="entry name" value="ANF_lig-bd_rcpt"/>
</dbReference>